<evidence type="ECO:0000313" key="1">
    <source>
        <dbReference type="EMBL" id="KIM85885.1"/>
    </source>
</evidence>
<keyword evidence="2" id="KW-1185">Reference proteome</keyword>
<evidence type="ECO:0000313" key="2">
    <source>
        <dbReference type="Proteomes" id="UP000054166"/>
    </source>
</evidence>
<dbReference type="InParanoid" id="A0A0C3FPC2"/>
<dbReference type="AlphaFoldDB" id="A0A0C3FPC2"/>
<dbReference type="Proteomes" id="UP000054166">
    <property type="component" value="Unassembled WGS sequence"/>
</dbReference>
<gene>
    <name evidence="1" type="ORF">PILCRDRAFT_328506</name>
</gene>
<protein>
    <submittedName>
        <fullName evidence="1">Uncharacterized protein</fullName>
    </submittedName>
</protein>
<reference evidence="2" key="2">
    <citation type="submission" date="2015-01" db="EMBL/GenBank/DDBJ databases">
        <title>Evolutionary Origins and Diversification of the Mycorrhizal Mutualists.</title>
        <authorList>
            <consortium name="DOE Joint Genome Institute"/>
            <consortium name="Mycorrhizal Genomics Consortium"/>
            <person name="Kohler A."/>
            <person name="Kuo A."/>
            <person name="Nagy L.G."/>
            <person name="Floudas D."/>
            <person name="Copeland A."/>
            <person name="Barry K.W."/>
            <person name="Cichocki N."/>
            <person name="Veneault-Fourrey C."/>
            <person name="LaButti K."/>
            <person name="Lindquist E.A."/>
            <person name="Lipzen A."/>
            <person name="Lundell T."/>
            <person name="Morin E."/>
            <person name="Murat C."/>
            <person name="Riley R."/>
            <person name="Ohm R."/>
            <person name="Sun H."/>
            <person name="Tunlid A."/>
            <person name="Henrissat B."/>
            <person name="Grigoriev I.V."/>
            <person name="Hibbett D.S."/>
            <person name="Martin F."/>
        </authorList>
    </citation>
    <scope>NUCLEOTIDE SEQUENCE [LARGE SCALE GENOMIC DNA]</scope>
    <source>
        <strain evidence="2">F 1598</strain>
    </source>
</reference>
<proteinExistence type="predicted"/>
<name>A0A0C3FPC2_PILCF</name>
<reference evidence="1 2" key="1">
    <citation type="submission" date="2014-04" db="EMBL/GenBank/DDBJ databases">
        <authorList>
            <consortium name="DOE Joint Genome Institute"/>
            <person name="Kuo A."/>
            <person name="Tarkka M."/>
            <person name="Buscot F."/>
            <person name="Kohler A."/>
            <person name="Nagy L.G."/>
            <person name="Floudas D."/>
            <person name="Copeland A."/>
            <person name="Barry K.W."/>
            <person name="Cichocki N."/>
            <person name="Veneault-Fourrey C."/>
            <person name="LaButti K."/>
            <person name="Lindquist E.A."/>
            <person name="Lipzen A."/>
            <person name="Lundell T."/>
            <person name="Morin E."/>
            <person name="Murat C."/>
            <person name="Sun H."/>
            <person name="Tunlid A."/>
            <person name="Henrissat B."/>
            <person name="Grigoriev I.V."/>
            <person name="Hibbett D.S."/>
            <person name="Martin F."/>
            <person name="Nordberg H.P."/>
            <person name="Cantor M.N."/>
            <person name="Hua S.X."/>
        </authorList>
    </citation>
    <scope>NUCLEOTIDE SEQUENCE [LARGE SCALE GENOMIC DNA]</scope>
    <source>
        <strain evidence="1 2">F 1598</strain>
    </source>
</reference>
<dbReference type="HOGENOM" id="CLU_2027604_0_0_1"/>
<organism evidence="1 2">
    <name type="scientific">Piloderma croceum (strain F 1598)</name>
    <dbReference type="NCBI Taxonomy" id="765440"/>
    <lineage>
        <taxon>Eukaryota</taxon>
        <taxon>Fungi</taxon>
        <taxon>Dikarya</taxon>
        <taxon>Basidiomycota</taxon>
        <taxon>Agaricomycotina</taxon>
        <taxon>Agaricomycetes</taxon>
        <taxon>Agaricomycetidae</taxon>
        <taxon>Atheliales</taxon>
        <taxon>Atheliaceae</taxon>
        <taxon>Piloderma</taxon>
    </lineage>
</organism>
<sequence>MLSHYAQTRLKVLVTKPKASDTPNTGLSTPISAYPPFISLYSVGITFPHPCRLGRGRALYLFSRCFVFLVSDTLVGVFSCKPTCSCTSQLQSRVSLPVLPFTSFYSSGLLLYPLPLLSPHPC</sequence>
<dbReference type="EMBL" id="KN832983">
    <property type="protein sequence ID" value="KIM85885.1"/>
    <property type="molecule type" value="Genomic_DNA"/>
</dbReference>
<accession>A0A0C3FPC2</accession>